<evidence type="ECO:0000313" key="4">
    <source>
        <dbReference type="WBParaSite" id="HNAJ_0000021701-mRNA-1"/>
    </source>
</evidence>
<dbReference type="WBParaSite" id="HNAJ_0000021701-mRNA-1">
    <property type="protein sequence ID" value="HNAJ_0000021701-mRNA-1"/>
    <property type="gene ID" value="HNAJ_0000021701"/>
</dbReference>
<organism evidence="4">
    <name type="scientific">Rodentolepis nana</name>
    <name type="common">Dwarf tapeworm</name>
    <name type="synonym">Hymenolepis nana</name>
    <dbReference type="NCBI Taxonomy" id="102285"/>
    <lineage>
        <taxon>Eukaryota</taxon>
        <taxon>Metazoa</taxon>
        <taxon>Spiralia</taxon>
        <taxon>Lophotrochozoa</taxon>
        <taxon>Platyhelminthes</taxon>
        <taxon>Cestoda</taxon>
        <taxon>Eucestoda</taxon>
        <taxon>Cyclophyllidea</taxon>
        <taxon>Hymenolepididae</taxon>
        <taxon>Rodentolepis</taxon>
    </lineage>
</organism>
<accession>A0A0R3T096</accession>
<keyword evidence="1" id="KW-0472">Membrane</keyword>
<evidence type="ECO:0000256" key="1">
    <source>
        <dbReference type="SAM" id="Phobius"/>
    </source>
</evidence>
<dbReference type="AlphaFoldDB" id="A0A0R3T096"/>
<dbReference type="EMBL" id="UZAE01000047">
    <property type="protein sequence ID" value="VDN96077.1"/>
    <property type="molecule type" value="Genomic_DNA"/>
</dbReference>
<keyword evidence="1" id="KW-0812">Transmembrane</keyword>
<name>A0A0R3T096_RODNA</name>
<keyword evidence="3" id="KW-1185">Reference proteome</keyword>
<evidence type="ECO:0000313" key="3">
    <source>
        <dbReference type="Proteomes" id="UP000278807"/>
    </source>
</evidence>
<reference evidence="2 3" key="2">
    <citation type="submission" date="2018-11" db="EMBL/GenBank/DDBJ databases">
        <authorList>
            <consortium name="Pathogen Informatics"/>
        </authorList>
    </citation>
    <scope>NUCLEOTIDE SEQUENCE [LARGE SCALE GENOMIC DNA]</scope>
</reference>
<reference evidence="4" key="1">
    <citation type="submission" date="2017-02" db="UniProtKB">
        <authorList>
            <consortium name="WormBaseParasite"/>
        </authorList>
    </citation>
    <scope>IDENTIFICATION</scope>
</reference>
<protein>
    <submittedName>
        <fullName evidence="4">ER membrane protein complex subunit 1</fullName>
    </submittedName>
</protein>
<feature type="transmembrane region" description="Helical" evidence="1">
    <location>
        <begin position="15"/>
        <end position="38"/>
    </location>
</feature>
<sequence length="189" mass="21081">DLLLHFFPFSFNFHFFLFSTSFSTTFFFLLLLLLFSFLPSSSLAATAFAPSAFTMLVEFSDCAEPVPMGSSLVARNLPAPILQEQARRVIIEEIAGEEGISYGSTFYILTEYLSLNMLTVVILDFTTLQEHQLIQRAEHSLTTLSKIFFISGPSVTETTLPTPIHPILSLFSIKSDEGVDQSDDMTSKL</sequence>
<gene>
    <name evidence="2" type="ORF">HNAJ_LOCUS218</name>
</gene>
<dbReference type="Proteomes" id="UP000278807">
    <property type="component" value="Unassembled WGS sequence"/>
</dbReference>
<evidence type="ECO:0000313" key="2">
    <source>
        <dbReference type="EMBL" id="VDN96077.1"/>
    </source>
</evidence>
<proteinExistence type="predicted"/>
<keyword evidence="1" id="KW-1133">Transmembrane helix</keyword>